<comment type="caution">
    <text evidence="1">The sequence shown here is derived from an EMBL/GenBank/DDBJ whole genome shotgun (WGS) entry which is preliminary data.</text>
</comment>
<gene>
    <name evidence="1" type="ORF">CG393_000565</name>
</gene>
<protein>
    <submittedName>
        <fullName evidence="1">Uncharacterized protein</fullName>
    </submittedName>
</protein>
<keyword evidence="2" id="KW-1185">Reference proteome</keyword>
<name>A0ABU5MPI8_9BIFI</name>
<sequence>MRKMHYKTGLVCDKEFFNGIDSQNYFASFYSKMKTEVEQMSDEEIVSYNFEEWADYLATKYSVAPISIFETNIEKTLSETKVKKANTFRRYPGERDFFEIDGVQVRFKIPFDGDPSLFKLRPSRRILSRFATQSFVSPHDEDRGSFNLDFEYTKQELQDKGDAMAEYVQKQFENEFSSYKTMIDNVNAEVTSFNSGLTVYAMSLLEKRKKKADSFSAISNALQIPLTASKNAPNTKPIQLKRIVRQSPAKPTVKTAIPEPCISDGDYENINNIILMCGTTMEKTARTYFANTEEELRDHLLATLNTHYESATGETFRKIGKTDIHIEFENKAAFIGECKIWHGERLFQGAIQQVINYSTWRDIKVSVIIFNKENQSFPAIISKIKNWADSNTVSYTQPQANIWKCKYHRQDMNVDIQLTVLAFDLYVDKSQFKDSRYEN</sequence>
<proteinExistence type="predicted"/>
<evidence type="ECO:0000313" key="2">
    <source>
        <dbReference type="Proteomes" id="UP000257886"/>
    </source>
</evidence>
<dbReference type="RefSeq" id="WP_162862645.1">
    <property type="nucleotide sequence ID" value="NZ_NNRR02000001.1"/>
</dbReference>
<dbReference type="Proteomes" id="UP000257886">
    <property type="component" value="Unassembled WGS sequence"/>
</dbReference>
<reference evidence="1 2" key="1">
    <citation type="journal article" date="2021" name="Microb. Ecol.">
        <title>A Generalist Lifestyle Allows Rare Gardnerella spp. to Persist at Low Levels in the Vaginal Microbiome.</title>
        <authorList>
            <person name="Khan S."/>
            <person name="Vancuren S.J."/>
            <person name="Hill J.E."/>
        </authorList>
    </citation>
    <scope>NUCLEOTIDE SEQUENCE [LARGE SCALE GENOMIC DNA]</scope>
    <source>
        <strain evidence="1 2">GH020</strain>
    </source>
</reference>
<accession>A0ABU5MPI8</accession>
<dbReference type="EMBL" id="NNRR02000001">
    <property type="protein sequence ID" value="MDZ7544194.1"/>
    <property type="molecule type" value="Genomic_DNA"/>
</dbReference>
<organism evidence="1 2">
    <name type="scientific">Gardnerella piotii</name>
    <dbReference type="NCBI Taxonomy" id="2792977"/>
    <lineage>
        <taxon>Bacteria</taxon>
        <taxon>Bacillati</taxon>
        <taxon>Actinomycetota</taxon>
        <taxon>Actinomycetes</taxon>
        <taxon>Bifidobacteriales</taxon>
        <taxon>Bifidobacteriaceae</taxon>
        <taxon>Gardnerella</taxon>
    </lineage>
</organism>
<evidence type="ECO:0000313" key="1">
    <source>
        <dbReference type="EMBL" id="MDZ7544194.1"/>
    </source>
</evidence>